<comment type="caution">
    <text evidence="17">The sequence shown here is derived from an EMBL/GenBank/DDBJ whole genome shotgun (WGS) entry which is preliminary data.</text>
</comment>
<keyword evidence="18" id="KW-1185">Reference proteome</keyword>
<evidence type="ECO:0000256" key="10">
    <source>
        <dbReference type="ARBA" id="ARBA00023295"/>
    </source>
</evidence>
<dbReference type="CDD" id="cd00035">
    <property type="entry name" value="ChtBD1"/>
    <property type="match status" value="1"/>
</dbReference>
<dbReference type="InterPro" id="IPR001579">
    <property type="entry name" value="Glyco_hydro_18_chit_AS"/>
</dbReference>
<evidence type="ECO:0000313" key="18">
    <source>
        <dbReference type="Proteomes" id="UP000253153"/>
    </source>
</evidence>
<organism evidence="17 18">
    <name type="scientific">Fusarium coffeatum</name>
    <dbReference type="NCBI Taxonomy" id="231269"/>
    <lineage>
        <taxon>Eukaryota</taxon>
        <taxon>Fungi</taxon>
        <taxon>Dikarya</taxon>
        <taxon>Ascomycota</taxon>
        <taxon>Pezizomycotina</taxon>
        <taxon>Sordariomycetes</taxon>
        <taxon>Hypocreomycetidae</taxon>
        <taxon>Hypocreales</taxon>
        <taxon>Nectriaceae</taxon>
        <taxon>Fusarium</taxon>
        <taxon>Fusarium incarnatum-equiseti species complex</taxon>
    </lineage>
</organism>
<dbReference type="Gene3D" id="3.20.20.80">
    <property type="entry name" value="Glycosidases"/>
    <property type="match status" value="1"/>
</dbReference>
<evidence type="ECO:0000256" key="4">
    <source>
        <dbReference type="ARBA" id="ARBA00012729"/>
    </source>
</evidence>
<dbReference type="InterPro" id="IPR036861">
    <property type="entry name" value="Endochitinase-like_sf"/>
</dbReference>
<keyword evidence="8" id="KW-0146">Chitin degradation</keyword>
<reference evidence="17 18" key="1">
    <citation type="submission" date="2018-06" db="EMBL/GenBank/DDBJ databases">
        <title>Fusarium incarnatum-equiseti species complex species 28.</title>
        <authorList>
            <person name="Gardiner D.M."/>
        </authorList>
    </citation>
    <scope>NUCLEOTIDE SEQUENCE [LARGE SCALE GENOMIC DNA]</scope>
    <source>
        <strain evidence="17 18">FIESC_28</strain>
    </source>
</reference>
<dbReference type="PANTHER" id="PTHR11177">
    <property type="entry name" value="CHITINASE"/>
    <property type="match status" value="1"/>
</dbReference>
<evidence type="ECO:0000256" key="5">
    <source>
        <dbReference type="ARBA" id="ARBA00022525"/>
    </source>
</evidence>
<dbReference type="EC" id="3.2.1.14" evidence="4"/>
<feature type="disulfide bond" evidence="12">
    <location>
        <begin position="85"/>
        <end position="99"/>
    </location>
</feature>
<dbReference type="GO" id="GO:0000272">
    <property type="term" value="P:polysaccharide catabolic process"/>
    <property type="evidence" value="ECO:0007669"/>
    <property type="project" value="UniProtKB-KW"/>
</dbReference>
<feature type="domain" description="Chitin-binding type-1" evidence="15">
    <location>
        <begin position="63"/>
        <end position="111"/>
    </location>
</feature>
<comment type="caution">
    <text evidence="12">Lacks conserved residue(s) required for the propagation of feature annotation.</text>
</comment>
<comment type="similarity">
    <text evidence="3">Belongs to the glycosyl hydrolase 18 family. Chitinase class V subfamily.</text>
</comment>
<evidence type="ECO:0000256" key="13">
    <source>
        <dbReference type="RuleBase" id="RU000489"/>
    </source>
</evidence>
<dbReference type="Pfam" id="PF00187">
    <property type="entry name" value="Chitin_bind_1"/>
    <property type="match status" value="1"/>
</dbReference>
<dbReference type="AlphaFoldDB" id="A0A366SB78"/>
<dbReference type="SUPFAM" id="SSF51445">
    <property type="entry name" value="(Trans)glycosidases"/>
    <property type="match status" value="1"/>
</dbReference>
<evidence type="ECO:0000313" key="17">
    <source>
        <dbReference type="EMBL" id="RBR26168.1"/>
    </source>
</evidence>
<dbReference type="PROSITE" id="PS51910">
    <property type="entry name" value="GH18_2"/>
    <property type="match status" value="1"/>
</dbReference>
<dbReference type="GO" id="GO:0008061">
    <property type="term" value="F:chitin binding"/>
    <property type="evidence" value="ECO:0007669"/>
    <property type="project" value="UniProtKB-UniRule"/>
</dbReference>
<dbReference type="PROSITE" id="PS50941">
    <property type="entry name" value="CHIT_BIND_I_2"/>
    <property type="match status" value="2"/>
</dbReference>
<dbReference type="InterPro" id="IPR011583">
    <property type="entry name" value="Chitinase_II/V-like_cat"/>
</dbReference>
<dbReference type="InterPro" id="IPR001002">
    <property type="entry name" value="Chitin-bd_1"/>
</dbReference>
<feature type="disulfide bond" evidence="12">
    <location>
        <begin position="38"/>
        <end position="52"/>
    </location>
</feature>
<evidence type="ECO:0000256" key="7">
    <source>
        <dbReference type="ARBA" id="ARBA00022801"/>
    </source>
</evidence>
<feature type="disulfide bond" evidence="12">
    <location>
        <begin position="80"/>
        <end position="92"/>
    </location>
</feature>
<keyword evidence="7 13" id="KW-0378">Hydrolase</keyword>
<evidence type="ECO:0000256" key="14">
    <source>
        <dbReference type="SAM" id="SignalP"/>
    </source>
</evidence>
<evidence type="ECO:0000256" key="9">
    <source>
        <dbReference type="ARBA" id="ARBA00023277"/>
    </source>
</evidence>
<evidence type="ECO:0000256" key="8">
    <source>
        <dbReference type="ARBA" id="ARBA00023024"/>
    </source>
</evidence>
<keyword evidence="10 13" id="KW-0326">Glycosidase</keyword>
<evidence type="ECO:0000256" key="11">
    <source>
        <dbReference type="ARBA" id="ARBA00023326"/>
    </source>
</evidence>
<evidence type="ECO:0000259" key="15">
    <source>
        <dbReference type="PROSITE" id="PS50941"/>
    </source>
</evidence>
<accession>A0A366SB78</accession>
<dbReference type="Gene3D" id="3.10.50.10">
    <property type="match status" value="1"/>
</dbReference>
<keyword evidence="6 12" id="KW-0147">Chitin-binding</keyword>
<dbReference type="Gene3D" id="3.30.60.10">
    <property type="entry name" value="Endochitinase-like"/>
    <property type="match status" value="1"/>
</dbReference>
<name>A0A366SB78_9HYPO</name>
<feature type="domain" description="GH18" evidence="16">
    <location>
        <begin position="116"/>
        <end position="472"/>
    </location>
</feature>
<evidence type="ECO:0000256" key="12">
    <source>
        <dbReference type="PROSITE-ProRule" id="PRU00261"/>
    </source>
</evidence>
<keyword evidence="9" id="KW-0119">Carbohydrate metabolism</keyword>
<evidence type="ECO:0000256" key="3">
    <source>
        <dbReference type="ARBA" id="ARBA00008682"/>
    </source>
</evidence>
<dbReference type="GeneID" id="41990506"/>
<feature type="chain" id="PRO_5016644655" description="chitinase" evidence="14">
    <location>
        <begin position="22"/>
        <end position="1245"/>
    </location>
</feature>
<evidence type="ECO:0000256" key="1">
    <source>
        <dbReference type="ARBA" id="ARBA00000822"/>
    </source>
</evidence>
<dbReference type="InterPro" id="IPR018371">
    <property type="entry name" value="Chitin-binding_1_CS"/>
</dbReference>
<feature type="signal peptide" evidence="14">
    <location>
        <begin position="1"/>
        <end position="21"/>
    </location>
</feature>
<feature type="domain" description="Chitin-binding type-1" evidence="15">
    <location>
        <begin position="16"/>
        <end position="62"/>
    </location>
</feature>
<dbReference type="GO" id="GO:0008843">
    <property type="term" value="F:endochitinase activity"/>
    <property type="evidence" value="ECO:0007669"/>
    <property type="project" value="UniProtKB-EC"/>
</dbReference>
<dbReference type="EMBL" id="QKXC01000027">
    <property type="protein sequence ID" value="RBR26168.1"/>
    <property type="molecule type" value="Genomic_DNA"/>
</dbReference>
<keyword evidence="14" id="KW-0732">Signal</keyword>
<dbReference type="PANTHER" id="PTHR11177:SF333">
    <property type="entry name" value="CHITINASE"/>
    <property type="match status" value="1"/>
</dbReference>
<keyword evidence="5" id="KW-0964">Secreted</keyword>
<dbReference type="CDD" id="cd06922">
    <property type="entry name" value="ChtBD1_GH18_1"/>
    <property type="match status" value="1"/>
</dbReference>
<dbReference type="InterPro" id="IPR050314">
    <property type="entry name" value="Glycosyl_Hydrlase_18"/>
</dbReference>
<evidence type="ECO:0000256" key="2">
    <source>
        <dbReference type="ARBA" id="ARBA00004613"/>
    </source>
</evidence>
<dbReference type="SUPFAM" id="SSF57016">
    <property type="entry name" value="Plant lectins/antimicrobial peptides"/>
    <property type="match status" value="1"/>
</dbReference>
<protein>
    <recommendedName>
        <fullName evidence="4">chitinase</fullName>
        <ecNumber evidence="4">3.2.1.14</ecNumber>
    </recommendedName>
</protein>
<dbReference type="InterPro" id="IPR029070">
    <property type="entry name" value="Chitinase_insertion_sf"/>
</dbReference>
<dbReference type="InterPro" id="IPR017853">
    <property type="entry name" value="GH"/>
</dbReference>
<dbReference type="PROSITE" id="PS01095">
    <property type="entry name" value="GH18_1"/>
    <property type="match status" value="1"/>
</dbReference>
<dbReference type="RefSeq" id="XP_031020759.1">
    <property type="nucleotide sequence ID" value="XM_031155210.1"/>
</dbReference>
<dbReference type="SMART" id="SM00636">
    <property type="entry name" value="Glyco_18"/>
    <property type="match status" value="1"/>
</dbReference>
<comment type="subcellular location">
    <subcellularLocation>
        <location evidence="2">Secreted</location>
    </subcellularLocation>
</comment>
<dbReference type="GO" id="GO:0005576">
    <property type="term" value="C:extracellular region"/>
    <property type="evidence" value="ECO:0007669"/>
    <property type="project" value="UniProtKB-SubCell"/>
</dbReference>
<dbReference type="InterPro" id="IPR001223">
    <property type="entry name" value="Glyco_hydro18_cat"/>
</dbReference>
<evidence type="ECO:0000256" key="6">
    <source>
        <dbReference type="ARBA" id="ARBA00022669"/>
    </source>
</evidence>
<dbReference type="PROSITE" id="PS00026">
    <property type="entry name" value="CHIT_BIND_I_1"/>
    <property type="match status" value="1"/>
</dbReference>
<evidence type="ECO:0000259" key="16">
    <source>
        <dbReference type="PROSITE" id="PS51910"/>
    </source>
</evidence>
<sequence length="1245" mass="139882">MHLRMWLFGLLLLCLCVSVAAQEDDTTCSATKRCKNGCCNKSGNCGFGPDYCGTNCQSDCDRKSECNPGFGAKWAESEKCPLNVCCSKHGYCGTTKEFCGSKKVKKPSCDKDGDLNRVIGYFEGWAKTRPCEAFSPEQIPIGLYTHINFAFATIDPKTFEIKPDKESDIRMYKRVNELKRLDPDLKVFIAVGGWTFNDPGPTASTFSDLAASLPRQRAFMKSLESFMSTYGFDGLDLDWEYPVDSDRGGRDVDYANFPKFMQRLYKMLSAADKGLSITLPASYWYLKQFDIKALEKTVDFFNIMSYDLHGAWDHGKKYTQPLLNAHSNLTEIDLALDLLWRNNIDSNKVVLGMGFYGRAFSVQTGTCTKPGCLFKAAGKAGECSREKGILLNSEIVTTLKKHNVKPELFKEAAVKVAKWGNQWVSYDDEDTFPLKTDYAKSRCLGGVMVWAISHDTKEAKFNNALAVSLKREVSSGIIDWNEKAHEIKKIHNEQCRWTSCKEGCRKGWSPVYRNDKHARKGEIMFDETGCGGDGGHTFCCPGGAKHPECGWYGHNNGDCPNYSTCPDDKTEIGSMQLHCNGDGNYQTACCSTDVDAMKVYNTCEWGQYPNCNDQDDCPNPLGNKNMGEPKAISASGSGGGKCNPLKNTLGLPVSGNQFRKFCCDVRDEKLRFGDCRPYRDQGPAPDPELRGFCRSGCPPDRVQVAIDTEIDTCSLVGVGGMAHCCKTDYYEEFDWENPKLDAFKNQLKAWNNKPTCPAEKEEFLLRRGTLLDSVGANASFSMDLAPRASKGTDDVYDLEILLARVIAGTLAKPLLEEMAKIWSDAVEDEYPHLVYRFLASLRKLIPEWETEDPEIMARFVICDPKKANAMSAGVQGLGSDGSKLVFNCSIPLCEADGTCNNEVPEALRAPSPVENEIIITDADGNQASWEYQIQAHPPPKKMNPNHPSFEEAATFVNRGDCKDRHITGVPFYVELPMMQTEHPLDKVIIKNFMEMVATGRLVSQKPEEMKPASRYGPIPIEFFEEILRLGVDYGDFPPIRGNRRYDDPNLWNRIFEILGSYDNRVNFVIAHSDINYVKGKLMTLDNPISLEPGELEEDLRKKPTWVLQVIRATFAVFDYLNMEPTSSEPRSPNTSGKLQNIIAQIIEQLLYAEKLYEDHHPGSKITIALYFREWLTDYFETVSINARTWLVDVMKRILEFYKNKKGKDADKAREMIYELREGIANLVIDTNWDTLLDDDVEMGGT</sequence>
<gene>
    <name evidence="17" type="ORF">FIESC28_01059</name>
</gene>
<dbReference type="SMART" id="SM00270">
    <property type="entry name" value="ChtBD1"/>
    <property type="match status" value="2"/>
</dbReference>
<dbReference type="GO" id="GO:0006032">
    <property type="term" value="P:chitin catabolic process"/>
    <property type="evidence" value="ECO:0007669"/>
    <property type="project" value="UniProtKB-KW"/>
</dbReference>
<comment type="catalytic activity">
    <reaction evidence="1">
        <text>Random endo-hydrolysis of N-acetyl-beta-D-glucosaminide (1-&gt;4)-beta-linkages in chitin and chitodextrins.</text>
        <dbReference type="EC" id="3.2.1.14"/>
    </reaction>
</comment>
<dbReference type="SUPFAM" id="SSF54556">
    <property type="entry name" value="Chitinase insertion domain"/>
    <property type="match status" value="1"/>
</dbReference>
<dbReference type="Pfam" id="PF00704">
    <property type="entry name" value="Glyco_hydro_18"/>
    <property type="match status" value="1"/>
</dbReference>
<keyword evidence="12" id="KW-1015">Disulfide bond</keyword>
<feature type="disulfide bond" evidence="12">
    <location>
        <begin position="56"/>
        <end position="60"/>
    </location>
</feature>
<keyword evidence="11" id="KW-0624">Polysaccharide degradation</keyword>
<proteinExistence type="inferred from homology"/>
<dbReference type="OrthoDB" id="73875at2759"/>
<dbReference type="Proteomes" id="UP000253153">
    <property type="component" value="Unassembled WGS sequence"/>
</dbReference>